<sequence>MEICEVMTQMDSRSHIRGLLLKSALKGLALTFAEIFMYFLFKSIMCAEYQFCCSCYYDDVKGWPHLTPDALASNTKRMTGKPNRFEKTCGREESEGRKCIVIKNG</sequence>
<protein>
    <submittedName>
        <fullName evidence="2">Uncharacterized protein</fullName>
    </submittedName>
</protein>
<feature type="transmembrane region" description="Helical" evidence="1">
    <location>
        <begin position="19"/>
        <end position="41"/>
    </location>
</feature>
<dbReference type="AlphaFoldDB" id="A0A1A9VA91"/>
<name>A0A1A9VA91_GLOAU</name>
<dbReference type="VEuPathDB" id="VectorBase:GAUT030775"/>
<dbReference type="Proteomes" id="UP000078200">
    <property type="component" value="Unassembled WGS sequence"/>
</dbReference>
<organism evidence="2 3">
    <name type="scientific">Glossina austeni</name>
    <name type="common">Savannah tsetse fly</name>
    <dbReference type="NCBI Taxonomy" id="7395"/>
    <lineage>
        <taxon>Eukaryota</taxon>
        <taxon>Metazoa</taxon>
        <taxon>Ecdysozoa</taxon>
        <taxon>Arthropoda</taxon>
        <taxon>Hexapoda</taxon>
        <taxon>Insecta</taxon>
        <taxon>Pterygota</taxon>
        <taxon>Neoptera</taxon>
        <taxon>Endopterygota</taxon>
        <taxon>Diptera</taxon>
        <taxon>Brachycera</taxon>
        <taxon>Muscomorpha</taxon>
        <taxon>Hippoboscoidea</taxon>
        <taxon>Glossinidae</taxon>
        <taxon>Glossina</taxon>
    </lineage>
</organism>
<dbReference type="EnsemblMetazoa" id="GAUT030775-RA">
    <property type="protein sequence ID" value="GAUT030775-PA"/>
    <property type="gene ID" value="GAUT030775"/>
</dbReference>
<keyword evidence="1" id="KW-0812">Transmembrane</keyword>
<proteinExistence type="predicted"/>
<evidence type="ECO:0000256" key="1">
    <source>
        <dbReference type="SAM" id="Phobius"/>
    </source>
</evidence>
<evidence type="ECO:0000313" key="3">
    <source>
        <dbReference type="Proteomes" id="UP000078200"/>
    </source>
</evidence>
<keyword evidence="3" id="KW-1185">Reference proteome</keyword>
<evidence type="ECO:0000313" key="2">
    <source>
        <dbReference type="EnsemblMetazoa" id="GAUT030775-PA"/>
    </source>
</evidence>
<keyword evidence="1" id="KW-0472">Membrane</keyword>
<keyword evidence="1" id="KW-1133">Transmembrane helix</keyword>
<accession>A0A1A9VA91</accession>
<reference evidence="2" key="1">
    <citation type="submission" date="2020-05" db="UniProtKB">
        <authorList>
            <consortium name="EnsemblMetazoa"/>
        </authorList>
    </citation>
    <scope>IDENTIFICATION</scope>
    <source>
        <strain evidence="2">TTRI</strain>
    </source>
</reference>